<dbReference type="AlphaFoldDB" id="A0A183MPP4"/>
<keyword evidence="2" id="KW-1185">Reference proteome</keyword>
<protein>
    <submittedName>
        <fullName evidence="1">Uncharacterized protein</fullName>
    </submittedName>
</protein>
<evidence type="ECO:0000313" key="2">
    <source>
        <dbReference type="Proteomes" id="UP000277204"/>
    </source>
</evidence>
<dbReference type="EMBL" id="UZAI01017528">
    <property type="protein sequence ID" value="VDP26181.1"/>
    <property type="molecule type" value="Genomic_DNA"/>
</dbReference>
<gene>
    <name evidence="1" type="ORF">SMRZ_LOCUS18019</name>
</gene>
<reference evidence="1 2" key="1">
    <citation type="submission" date="2018-11" db="EMBL/GenBank/DDBJ databases">
        <authorList>
            <consortium name="Pathogen Informatics"/>
        </authorList>
    </citation>
    <scope>NUCLEOTIDE SEQUENCE [LARGE SCALE GENOMIC DNA]</scope>
    <source>
        <strain evidence="1 2">Zambia</strain>
    </source>
</reference>
<accession>A0A183MPP4</accession>
<evidence type="ECO:0000313" key="1">
    <source>
        <dbReference type="EMBL" id="VDP26181.1"/>
    </source>
</evidence>
<organism evidence="1 2">
    <name type="scientific">Schistosoma margrebowiei</name>
    <dbReference type="NCBI Taxonomy" id="48269"/>
    <lineage>
        <taxon>Eukaryota</taxon>
        <taxon>Metazoa</taxon>
        <taxon>Spiralia</taxon>
        <taxon>Lophotrochozoa</taxon>
        <taxon>Platyhelminthes</taxon>
        <taxon>Trematoda</taxon>
        <taxon>Digenea</taxon>
        <taxon>Strigeidida</taxon>
        <taxon>Schistosomatoidea</taxon>
        <taxon>Schistosomatidae</taxon>
        <taxon>Schistosoma</taxon>
    </lineage>
</organism>
<sequence>MVVVGSQKETLDPGFVLLDTHQQSVPVILEELVLLQEVGGSPDNPVLKVADEKPRNIMNSYNSASVFVLALFEF</sequence>
<dbReference type="Proteomes" id="UP000277204">
    <property type="component" value="Unassembled WGS sequence"/>
</dbReference>
<name>A0A183MPP4_9TREM</name>
<proteinExistence type="predicted"/>